<dbReference type="Proteomes" id="UP000533598">
    <property type="component" value="Unassembled WGS sequence"/>
</dbReference>
<protein>
    <submittedName>
        <fullName evidence="1">Uncharacterized protein</fullName>
    </submittedName>
</protein>
<sequence>MARVVSSIAQSVLVENDHFTLHDDRGPAPSLPPDPVDRDLVHADLGHAVFRSAASTHYAAVRVELWDGEPLRSTAEGWDAKGAVEVLAGSAELVLGPVVTVSETARLSLPVPGRYRIDAASRGRADIQALGPGSYAHGVENWVIRIWPVG</sequence>
<gene>
    <name evidence="1" type="ORF">HNR67_008235</name>
</gene>
<name>A0A7W7FY90_9PSEU</name>
<reference evidence="1 2" key="1">
    <citation type="submission" date="2020-08" db="EMBL/GenBank/DDBJ databases">
        <title>Sequencing the genomes of 1000 actinobacteria strains.</title>
        <authorList>
            <person name="Klenk H.-P."/>
        </authorList>
    </citation>
    <scope>NUCLEOTIDE SEQUENCE [LARGE SCALE GENOMIC DNA]</scope>
    <source>
        <strain evidence="1 2">DSM 44230</strain>
    </source>
</reference>
<accession>A0A7W7FY90</accession>
<evidence type="ECO:0000313" key="2">
    <source>
        <dbReference type="Proteomes" id="UP000533598"/>
    </source>
</evidence>
<organism evidence="1 2">
    <name type="scientific">Crossiella cryophila</name>
    <dbReference type="NCBI Taxonomy" id="43355"/>
    <lineage>
        <taxon>Bacteria</taxon>
        <taxon>Bacillati</taxon>
        <taxon>Actinomycetota</taxon>
        <taxon>Actinomycetes</taxon>
        <taxon>Pseudonocardiales</taxon>
        <taxon>Pseudonocardiaceae</taxon>
        <taxon>Crossiella</taxon>
    </lineage>
</organism>
<dbReference type="EMBL" id="JACHMH010000001">
    <property type="protein sequence ID" value="MBB4682117.1"/>
    <property type="molecule type" value="Genomic_DNA"/>
</dbReference>
<comment type="caution">
    <text evidence="1">The sequence shown here is derived from an EMBL/GenBank/DDBJ whole genome shotgun (WGS) entry which is preliminary data.</text>
</comment>
<evidence type="ECO:0000313" key="1">
    <source>
        <dbReference type="EMBL" id="MBB4682117.1"/>
    </source>
</evidence>
<dbReference type="AlphaFoldDB" id="A0A7W7FY90"/>
<proteinExistence type="predicted"/>
<dbReference type="RefSeq" id="WP_185009169.1">
    <property type="nucleotide sequence ID" value="NZ_BAAAUI010000067.1"/>
</dbReference>
<keyword evidence="2" id="KW-1185">Reference proteome</keyword>